<dbReference type="Gene3D" id="1.10.10.10">
    <property type="entry name" value="Winged helix-like DNA-binding domain superfamily/Winged helix DNA-binding domain"/>
    <property type="match status" value="1"/>
</dbReference>
<proteinExistence type="predicted"/>
<protein>
    <submittedName>
        <fullName evidence="2">MarR family transcriptional regulator</fullName>
    </submittedName>
</protein>
<dbReference type="AlphaFoldDB" id="A0A923L989"/>
<name>A0A923L989_9FIRM</name>
<dbReference type="EMBL" id="JACOOR010000001">
    <property type="protein sequence ID" value="MBC5658275.1"/>
    <property type="molecule type" value="Genomic_DNA"/>
</dbReference>
<dbReference type="RefSeq" id="WP_158580867.1">
    <property type="nucleotide sequence ID" value="NZ_JACOOR010000001.1"/>
</dbReference>
<evidence type="ECO:0000313" key="3">
    <source>
        <dbReference type="Proteomes" id="UP000649345"/>
    </source>
</evidence>
<dbReference type="SUPFAM" id="SSF46785">
    <property type="entry name" value="Winged helix' DNA-binding domain"/>
    <property type="match status" value="1"/>
</dbReference>
<accession>A0A923L989</accession>
<evidence type="ECO:0000313" key="2">
    <source>
        <dbReference type="EMBL" id="MBC5658275.1"/>
    </source>
</evidence>
<dbReference type="InterPro" id="IPR036388">
    <property type="entry name" value="WH-like_DNA-bd_sf"/>
</dbReference>
<sequence length="114" mass="13206">MKNKRIWNLKIRIRDLRGDRTYFATTLYIHPDFGKHQNDGVINGVINGAINLKPNEERIIECVKKNPNITVKELAELLEVGTSTIDRAIKTLKQKGILTRQGSNKKKEWVLLRR</sequence>
<keyword evidence="3" id="KW-1185">Reference proteome</keyword>
<dbReference type="Pfam" id="PF08279">
    <property type="entry name" value="HTH_11"/>
    <property type="match status" value="1"/>
</dbReference>
<organism evidence="2 3">
    <name type="scientific">Anaerosacchariphilus hominis</name>
    <dbReference type="NCBI Taxonomy" id="2763017"/>
    <lineage>
        <taxon>Bacteria</taxon>
        <taxon>Bacillati</taxon>
        <taxon>Bacillota</taxon>
        <taxon>Clostridia</taxon>
        <taxon>Lachnospirales</taxon>
        <taxon>Lachnospiraceae</taxon>
        <taxon>Anaerosacchariphilus</taxon>
    </lineage>
</organism>
<dbReference type="Proteomes" id="UP000649345">
    <property type="component" value="Unassembled WGS sequence"/>
</dbReference>
<dbReference type="InterPro" id="IPR036390">
    <property type="entry name" value="WH_DNA-bd_sf"/>
</dbReference>
<dbReference type="InterPro" id="IPR013196">
    <property type="entry name" value="HTH_11"/>
</dbReference>
<feature type="domain" description="Helix-turn-helix type 11" evidence="1">
    <location>
        <begin position="57"/>
        <end position="97"/>
    </location>
</feature>
<comment type="caution">
    <text evidence="2">The sequence shown here is derived from an EMBL/GenBank/DDBJ whole genome shotgun (WGS) entry which is preliminary data.</text>
</comment>
<evidence type="ECO:0000259" key="1">
    <source>
        <dbReference type="Pfam" id="PF08279"/>
    </source>
</evidence>
<reference evidence="2" key="1">
    <citation type="submission" date="2020-08" db="EMBL/GenBank/DDBJ databases">
        <title>Genome public.</title>
        <authorList>
            <person name="Liu C."/>
            <person name="Sun Q."/>
        </authorList>
    </citation>
    <scope>NUCLEOTIDE SEQUENCE</scope>
    <source>
        <strain evidence="2">NSJ-68</strain>
    </source>
</reference>
<gene>
    <name evidence="2" type="ORF">H8S44_00555</name>
</gene>